<dbReference type="EMBL" id="KV448188">
    <property type="protein sequence ID" value="OAX41172.1"/>
    <property type="molecule type" value="Genomic_DNA"/>
</dbReference>
<feature type="compositionally biased region" description="Polar residues" evidence="1">
    <location>
        <begin position="50"/>
        <end position="59"/>
    </location>
</feature>
<sequence length="308" mass="34633">MGEENNLQKKRSIPQWWSNSRRGKSLLSVFNRHKSKVEPDVVDTGGGDAKSNSSVSEGNPGQDGDSGVRPLDLELVNQRFADASESLRNMERVPGSAQAWRDMAGIYRYLYNFHPYAKVTVTVFTAASKASQIFDLMSRDDELTQLEPVAEIYGKTIARQTLECADFIVHYSETKRSWKIMGKNIKDETKMTIAHYENAPTNSVHQFQNAALRDTSLCDLAEVLDFSDMLHANGAGLHTSKQSSKTPAVITPKWCDDSGGLEALFCFDRTKEDIFAMKEYSLQLHGIWRIVILCSGEHWRVWFVIAAS</sequence>
<accession>A0A1B7N8I2</accession>
<evidence type="ECO:0000313" key="2">
    <source>
        <dbReference type="EMBL" id="OAX41172.1"/>
    </source>
</evidence>
<evidence type="ECO:0000313" key="3">
    <source>
        <dbReference type="Proteomes" id="UP000092154"/>
    </source>
</evidence>
<reference evidence="2 3" key="1">
    <citation type="submission" date="2016-06" db="EMBL/GenBank/DDBJ databases">
        <title>Comparative genomics of the ectomycorrhizal sister species Rhizopogon vinicolor and Rhizopogon vesiculosus (Basidiomycota: Boletales) reveals a divergence of the mating type B locus.</title>
        <authorList>
            <consortium name="DOE Joint Genome Institute"/>
            <person name="Mujic A.B."/>
            <person name="Kuo A."/>
            <person name="Tritt A."/>
            <person name="Lipzen A."/>
            <person name="Chen C."/>
            <person name="Johnson J."/>
            <person name="Sharma A."/>
            <person name="Barry K."/>
            <person name="Grigoriev I.V."/>
            <person name="Spatafora J.W."/>
        </authorList>
    </citation>
    <scope>NUCLEOTIDE SEQUENCE [LARGE SCALE GENOMIC DNA]</scope>
    <source>
        <strain evidence="2 3">AM-OR11-026</strain>
    </source>
</reference>
<dbReference type="OrthoDB" id="10537898at2759"/>
<name>A0A1B7N8I2_9AGAM</name>
<dbReference type="STRING" id="1314800.A0A1B7N8I2"/>
<gene>
    <name evidence="2" type="ORF">K503DRAFT_854841</name>
</gene>
<evidence type="ECO:0000256" key="1">
    <source>
        <dbReference type="SAM" id="MobiDB-lite"/>
    </source>
</evidence>
<organism evidence="2 3">
    <name type="scientific">Rhizopogon vinicolor AM-OR11-026</name>
    <dbReference type="NCBI Taxonomy" id="1314800"/>
    <lineage>
        <taxon>Eukaryota</taxon>
        <taxon>Fungi</taxon>
        <taxon>Dikarya</taxon>
        <taxon>Basidiomycota</taxon>
        <taxon>Agaricomycotina</taxon>
        <taxon>Agaricomycetes</taxon>
        <taxon>Agaricomycetidae</taxon>
        <taxon>Boletales</taxon>
        <taxon>Suillineae</taxon>
        <taxon>Rhizopogonaceae</taxon>
        <taxon>Rhizopogon</taxon>
    </lineage>
</organism>
<dbReference type="Proteomes" id="UP000092154">
    <property type="component" value="Unassembled WGS sequence"/>
</dbReference>
<dbReference type="AlphaFoldDB" id="A0A1B7N8I2"/>
<dbReference type="InParanoid" id="A0A1B7N8I2"/>
<proteinExistence type="predicted"/>
<protein>
    <submittedName>
        <fullName evidence="2">Uncharacterized protein</fullName>
    </submittedName>
</protein>
<keyword evidence="3" id="KW-1185">Reference proteome</keyword>
<feature type="region of interest" description="Disordered" evidence="1">
    <location>
        <begin position="37"/>
        <end position="69"/>
    </location>
</feature>